<dbReference type="PROSITE" id="PS51698">
    <property type="entry name" value="U_BOX"/>
    <property type="match status" value="1"/>
</dbReference>
<evidence type="ECO:0000313" key="6">
    <source>
        <dbReference type="Proteomes" id="UP000663891"/>
    </source>
</evidence>
<feature type="domain" description="U-box" evidence="3">
    <location>
        <begin position="6"/>
        <end position="79"/>
    </location>
</feature>
<dbReference type="Gene3D" id="3.30.40.10">
    <property type="entry name" value="Zinc/RING finger domain, C3HC4 (zinc finger)"/>
    <property type="match status" value="1"/>
</dbReference>
<feature type="compositionally biased region" description="Polar residues" evidence="1">
    <location>
        <begin position="372"/>
        <end position="384"/>
    </location>
</feature>
<dbReference type="AlphaFoldDB" id="A0A814UK66"/>
<dbReference type="GO" id="GO:0004842">
    <property type="term" value="F:ubiquitin-protein transferase activity"/>
    <property type="evidence" value="ECO:0007669"/>
    <property type="project" value="InterPro"/>
</dbReference>
<dbReference type="Proteomes" id="UP000663881">
    <property type="component" value="Unassembled WGS sequence"/>
</dbReference>
<dbReference type="GO" id="GO:0016567">
    <property type="term" value="P:protein ubiquitination"/>
    <property type="evidence" value="ECO:0007669"/>
    <property type="project" value="InterPro"/>
</dbReference>
<dbReference type="PROSITE" id="PS00109">
    <property type="entry name" value="PROTEIN_KINASE_TYR"/>
    <property type="match status" value="1"/>
</dbReference>
<evidence type="ECO:0000313" key="5">
    <source>
        <dbReference type="EMBL" id="CAF4063717.1"/>
    </source>
</evidence>
<feature type="compositionally biased region" description="Low complexity" evidence="1">
    <location>
        <begin position="386"/>
        <end position="399"/>
    </location>
</feature>
<dbReference type="PROSITE" id="PS50011">
    <property type="entry name" value="PROTEIN_KINASE_DOM"/>
    <property type="match status" value="1"/>
</dbReference>
<reference evidence="4" key="1">
    <citation type="submission" date="2021-02" db="EMBL/GenBank/DDBJ databases">
        <authorList>
            <person name="Nowell W R."/>
        </authorList>
    </citation>
    <scope>NUCLEOTIDE SEQUENCE</scope>
</reference>
<dbReference type="PANTHER" id="PTHR24416">
    <property type="entry name" value="TYROSINE-PROTEIN KINASE RECEPTOR"/>
    <property type="match status" value="1"/>
</dbReference>
<dbReference type="InterPro" id="IPR003613">
    <property type="entry name" value="Ubox_domain"/>
</dbReference>
<evidence type="ECO:0008006" key="7">
    <source>
        <dbReference type="Google" id="ProtNLM"/>
    </source>
</evidence>
<dbReference type="SUPFAM" id="SSF56112">
    <property type="entry name" value="Protein kinase-like (PK-like)"/>
    <property type="match status" value="1"/>
</dbReference>
<feature type="domain" description="Protein kinase" evidence="2">
    <location>
        <begin position="83"/>
        <end position="367"/>
    </location>
</feature>
<evidence type="ECO:0000313" key="4">
    <source>
        <dbReference type="EMBL" id="CAF1175161.1"/>
    </source>
</evidence>
<comment type="caution">
    <text evidence="4">The sequence shown here is derived from an EMBL/GenBank/DDBJ whole genome shotgun (WGS) entry which is preliminary data.</text>
</comment>
<accession>A0A814UK66</accession>
<evidence type="ECO:0000259" key="2">
    <source>
        <dbReference type="PROSITE" id="PS50011"/>
    </source>
</evidence>
<proteinExistence type="predicted"/>
<dbReference type="InterPro" id="IPR011009">
    <property type="entry name" value="Kinase-like_dom_sf"/>
</dbReference>
<dbReference type="Gene3D" id="1.10.510.10">
    <property type="entry name" value="Transferase(Phosphotransferase) domain 1"/>
    <property type="match status" value="1"/>
</dbReference>
<dbReference type="GO" id="GO:0004714">
    <property type="term" value="F:transmembrane receptor protein tyrosine kinase activity"/>
    <property type="evidence" value="ECO:0007669"/>
    <property type="project" value="TreeGrafter"/>
</dbReference>
<dbReference type="Pfam" id="PF04564">
    <property type="entry name" value="U-box"/>
    <property type="match status" value="1"/>
</dbReference>
<dbReference type="GO" id="GO:0005524">
    <property type="term" value="F:ATP binding"/>
    <property type="evidence" value="ECO:0007669"/>
    <property type="project" value="InterPro"/>
</dbReference>
<name>A0A814UK66_9BILA</name>
<gene>
    <name evidence="5" type="ORF">OKA104_LOCUS33542</name>
    <name evidence="4" type="ORF">VCS650_LOCUS24157</name>
</gene>
<dbReference type="InterPro" id="IPR050122">
    <property type="entry name" value="RTK"/>
</dbReference>
<evidence type="ECO:0000256" key="1">
    <source>
        <dbReference type="SAM" id="MobiDB-lite"/>
    </source>
</evidence>
<dbReference type="SMART" id="SM00504">
    <property type="entry name" value="Ubox"/>
    <property type="match status" value="1"/>
</dbReference>
<dbReference type="InterPro" id="IPR001245">
    <property type="entry name" value="Ser-Thr/Tyr_kinase_cat_dom"/>
</dbReference>
<dbReference type="InterPro" id="IPR000719">
    <property type="entry name" value="Prot_kinase_dom"/>
</dbReference>
<feature type="region of interest" description="Disordered" evidence="1">
    <location>
        <begin position="372"/>
        <end position="406"/>
    </location>
</feature>
<dbReference type="InterPro" id="IPR008266">
    <property type="entry name" value="Tyr_kinase_AS"/>
</dbReference>
<dbReference type="EMBL" id="CAJNON010000293">
    <property type="protein sequence ID" value="CAF1175161.1"/>
    <property type="molecule type" value="Genomic_DNA"/>
</dbReference>
<dbReference type="GO" id="GO:0007169">
    <property type="term" value="P:cell surface receptor protein tyrosine kinase signaling pathway"/>
    <property type="evidence" value="ECO:0007669"/>
    <property type="project" value="TreeGrafter"/>
</dbReference>
<dbReference type="SUPFAM" id="SSF57850">
    <property type="entry name" value="RING/U-box"/>
    <property type="match status" value="1"/>
</dbReference>
<sequence>MANMSASDDVLRCPITFELFRDPVLAPDGHTYERHAIEQWIGVHGDSPMTRQPLSIQDLMPNRVVKDIVTNFETLLRQKNFQFTLDVDVRKMGRRPLFQATGKTLYRAEWLTANDQRPEIVLLKLDGAQARKEASFYVNLSRHPHIIRTFGFVYDPNIPNPDNTVVLLQEYASEGSLYDLLQDRQTVPDEKILIHIFLQIIEGMIYLASNHVIHGDLACRNVLIFRFDENQSERNNVKIADFGLSRHSQIYSRAPGAARTTLDICPVRYAAPEVFTSHKTSANYTEKSDVYSMGVLMWEAYSRGVVPWSNIERDEDVIRRVLSGELLPQPSNCSQPYWSIIKKTWSLSPEDRPTFNELKSLLSEQYYRSGGNIPQNINRQQHTRTASDSSARQIQISRQQQEDEDRRIAQRFQEDEDRKIARRFQAGTQEERLRTTARTERQPISTSLRQNQLDCRGRVCSTCGKCRGWYLDGRIPRKRQNGSCNAYKIDFLTAAQLLASGFTIDMRPLEENHMCQCMDNRS</sequence>
<dbReference type="Proteomes" id="UP000663891">
    <property type="component" value="Unassembled WGS sequence"/>
</dbReference>
<dbReference type="Pfam" id="PF07714">
    <property type="entry name" value="PK_Tyr_Ser-Thr"/>
    <property type="match status" value="1"/>
</dbReference>
<dbReference type="EMBL" id="CAJOAY010004293">
    <property type="protein sequence ID" value="CAF4063717.1"/>
    <property type="molecule type" value="Genomic_DNA"/>
</dbReference>
<dbReference type="GO" id="GO:0005886">
    <property type="term" value="C:plasma membrane"/>
    <property type="evidence" value="ECO:0007669"/>
    <property type="project" value="TreeGrafter"/>
</dbReference>
<dbReference type="PRINTS" id="PR00109">
    <property type="entry name" value="TYRKINASE"/>
</dbReference>
<dbReference type="OrthoDB" id="4062651at2759"/>
<protein>
    <recommendedName>
        <fullName evidence="7">Non-specific protein-tyrosine kinase</fullName>
    </recommendedName>
</protein>
<dbReference type="GO" id="GO:0043235">
    <property type="term" value="C:receptor complex"/>
    <property type="evidence" value="ECO:0007669"/>
    <property type="project" value="TreeGrafter"/>
</dbReference>
<organism evidence="4 6">
    <name type="scientific">Adineta steineri</name>
    <dbReference type="NCBI Taxonomy" id="433720"/>
    <lineage>
        <taxon>Eukaryota</taxon>
        <taxon>Metazoa</taxon>
        <taxon>Spiralia</taxon>
        <taxon>Gnathifera</taxon>
        <taxon>Rotifera</taxon>
        <taxon>Eurotatoria</taxon>
        <taxon>Bdelloidea</taxon>
        <taxon>Adinetida</taxon>
        <taxon>Adinetidae</taxon>
        <taxon>Adineta</taxon>
    </lineage>
</organism>
<dbReference type="InterPro" id="IPR013083">
    <property type="entry name" value="Znf_RING/FYVE/PHD"/>
</dbReference>
<dbReference type="CDD" id="cd16655">
    <property type="entry name" value="RING-Ubox_WDSUB1-like"/>
    <property type="match status" value="1"/>
</dbReference>
<evidence type="ECO:0000259" key="3">
    <source>
        <dbReference type="PROSITE" id="PS51698"/>
    </source>
</evidence>
<dbReference type="PANTHER" id="PTHR24416:SF617">
    <property type="entry name" value="RET ONCOGENE, ISOFORM A"/>
    <property type="match status" value="1"/>
</dbReference>